<protein>
    <submittedName>
        <fullName evidence="1">Uncharacterized protein</fullName>
    </submittedName>
</protein>
<dbReference type="EMBL" id="JADINH010000150">
    <property type="protein sequence ID" value="MBO8416137.1"/>
    <property type="molecule type" value="Genomic_DNA"/>
</dbReference>
<proteinExistence type="predicted"/>
<dbReference type="Proteomes" id="UP000823631">
    <property type="component" value="Unassembled WGS sequence"/>
</dbReference>
<accession>A0A9D9GQL3</accession>
<name>A0A9D9GQL3_9GAMM</name>
<organism evidence="1 2">
    <name type="scientific">Candidatus Avisuccinivibrio stercorigallinarum</name>
    <dbReference type="NCBI Taxonomy" id="2840704"/>
    <lineage>
        <taxon>Bacteria</taxon>
        <taxon>Pseudomonadati</taxon>
        <taxon>Pseudomonadota</taxon>
        <taxon>Gammaproteobacteria</taxon>
        <taxon>Aeromonadales</taxon>
        <taxon>Succinivibrionaceae</taxon>
        <taxon>Succinivibrionaceae incertae sedis</taxon>
        <taxon>Candidatus Avisuccinivibrio</taxon>
    </lineage>
</organism>
<evidence type="ECO:0000313" key="2">
    <source>
        <dbReference type="Proteomes" id="UP000823631"/>
    </source>
</evidence>
<dbReference type="AlphaFoldDB" id="A0A9D9GQL3"/>
<gene>
    <name evidence="1" type="ORF">IAB19_07155</name>
</gene>
<reference evidence="1" key="2">
    <citation type="journal article" date="2021" name="PeerJ">
        <title>Extensive microbial diversity within the chicken gut microbiome revealed by metagenomics and culture.</title>
        <authorList>
            <person name="Gilroy R."/>
            <person name="Ravi A."/>
            <person name="Getino M."/>
            <person name="Pursley I."/>
            <person name="Horton D.L."/>
            <person name="Alikhan N.F."/>
            <person name="Baker D."/>
            <person name="Gharbi K."/>
            <person name="Hall N."/>
            <person name="Watson M."/>
            <person name="Adriaenssens E.M."/>
            <person name="Foster-Nyarko E."/>
            <person name="Jarju S."/>
            <person name="Secka A."/>
            <person name="Antonio M."/>
            <person name="Oren A."/>
            <person name="Chaudhuri R.R."/>
            <person name="La Ragione R."/>
            <person name="Hildebrand F."/>
            <person name="Pallen M.J."/>
        </authorList>
    </citation>
    <scope>NUCLEOTIDE SEQUENCE</scope>
    <source>
        <strain evidence="1">17213</strain>
    </source>
</reference>
<comment type="caution">
    <text evidence="1">The sequence shown here is derived from an EMBL/GenBank/DDBJ whole genome shotgun (WGS) entry which is preliminary data.</text>
</comment>
<evidence type="ECO:0000313" key="1">
    <source>
        <dbReference type="EMBL" id="MBO8416137.1"/>
    </source>
</evidence>
<sequence>MPVFLSFAQLCTAALSCGVLLRFSAQLLLYYEIFHFCREAILGQRAAENVKIVTQPAKNSAFACIAPPAILYFAHAVLSAIFHFADKTAVK</sequence>
<reference evidence="1" key="1">
    <citation type="submission" date="2020-10" db="EMBL/GenBank/DDBJ databases">
        <authorList>
            <person name="Gilroy R."/>
        </authorList>
    </citation>
    <scope>NUCLEOTIDE SEQUENCE</scope>
    <source>
        <strain evidence="1">17213</strain>
    </source>
</reference>